<dbReference type="Proteomes" id="UP000244223">
    <property type="component" value="Unassembled WGS sequence"/>
</dbReference>
<feature type="domain" description="GH3 middle" evidence="1">
    <location>
        <begin position="331"/>
        <end position="396"/>
    </location>
</feature>
<comment type="caution">
    <text evidence="2">The sequence shown here is derived from an EMBL/GenBank/DDBJ whole genome shotgun (WGS) entry which is preliminary data.</text>
</comment>
<dbReference type="EMBL" id="QAON01000004">
    <property type="protein sequence ID" value="PTQ90011.1"/>
    <property type="molecule type" value="Genomic_DNA"/>
</dbReference>
<proteinExistence type="predicted"/>
<evidence type="ECO:0000313" key="3">
    <source>
        <dbReference type="Proteomes" id="UP000244223"/>
    </source>
</evidence>
<dbReference type="InterPro" id="IPR055377">
    <property type="entry name" value="GH3_M"/>
</dbReference>
<dbReference type="GO" id="GO:0005737">
    <property type="term" value="C:cytoplasm"/>
    <property type="evidence" value="ECO:0007669"/>
    <property type="project" value="TreeGrafter"/>
</dbReference>
<evidence type="ECO:0000313" key="2">
    <source>
        <dbReference type="EMBL" id="PTQ90011.1"/>
    </source>
</evidence>
<evidence type="ECO:0000259" key="1">
    <source>
        <dbReference type="Pfam" id="PF23571"/>
    </source>
</evidence>
<dbReference type="InterPro" id="IPR004993">
    <property type="entry name" value="GH3"/>
</dbReference>
<reference evidence="2 3" key="1">
    <citation type="submission" date="2018-04" db="EMBL/GenBank/DDBJ databases">
        <title>Genomic Encyclopedia of Archaeal and Bacterial Type Strains, Phase II (KMG-II): from individual species to whole genera.</title>
        <authorList>
            <person name="Goeker M."/>
        </authorList>
    </citation>
    <scope>NUCLEOTIDE SEQUENCE [LARGE SCALE GENOMIC DNA]</scope>
    <source>
        <strain evidence="2 3">DSM 5822</strain>
    </source>
</reference>
<name>A0A2T5J0U7_9GAMM</name>
<dbReference type="GO" id="GO:0016881">
    <property type="term" value="F:acid-amino acid ligase activity"/>
    <property type="evidence" value="ECO:0007669"/>
    <property type="project" value="TreeGrafter"/>
</dbReference>
<dbReference type="RefSeq" id="WP_239986963.1">
    <property type="nucleotide sequence ID" value="NZ_QAON01000004.1"/>
</dbReference>
<dbReference type="Pfam" id="PF23571">
    <property type="entry name" value="GH3_M"/>
    <property type="match status" value="1"/>
</dbReference>
<dbReference type="PANTHER" id="PTHR31901">
    <property type="entry name" value="GH3 DOMAIN-CONTAINING PROTEIN"/>
    <property type="match status" value="1"/>
</dbReference>
<keyword evidence="3" id="KW-1185">Reference proteome</keyword>
<dbReference type="AlphaFoldDB" id="A0A2T5J0U7"/>
<organism evidence="2 3">
    <name type="scientific">Agitococcus lubricus</name>
    <dbReference type="NCBI Taxonomy" id="1077255"/>
    <lineage>
        <taxon>Bacteria</taxon>
        <taxon>Pseudomonadati</taxon>
        <taxon>Pseudomonadota</taxon>
        <taxon>Gammaproteobacteria</taxon>
        <taxon>Moraxellales</taxon>
        <taxon>Moraxellaceae</taxon>
        <taxon>Agitococcus</taxon>
    </lineage>
</organism>
<protein>
    <submittedName>
        <fullName evidence="2">GH3 auxin-responsive promoter</fullName>
    </submittedName>
</protein>
<sequence>MFNRLTHQALQWACSRADKQFRQQHQHLEVVQRRKLQHILAQVAQAQARPRLSQQTWEQFSIHQPTTRYADWQSTIHQQRQGQTLLTTSPLVRYQPTSGSSEKLKFIPYTKAFLQELDAAIAPWLASMYRHYPQINGGVHYWSVSWLPQSQYSELQANLNDDSELLGSVKRVLAGQSQAVPADVALAASAEDALFATLCYLVAQPNLRMLSVWSPTFALQLLDALPVWADEICTVLKTGKWLKRSHALAKMRAPYAPKRAQALAHVLSLHASVQASELWPQLALVSAWDTAEAAPWAKQLKACFPHAAFEGKGLWATEGVVTIPVDGQYPLAYRSHVYEFEDLSNGGILAPWELKEGDIVSPIITSGNGLLRYQLDDRIVVNGFWGEIPCFSFLGRRFGVDLVGEKLSPDVARQVLAKVGQKFGVHPVSLMAVTGENKQRPRYVALFSQPQKVTPYHVCYDIAAMIEHELCQHFHYELARDLRQLEPALAVVAEDAWQIYQQIAIASGMIEGNIKPEPVRRMPRAAVQQVLAVLPLSGVDNHWVGKAS</sequence>
<dbReference type="PANTHER" id="PTHR31901:SF9">
    <property type="entry name" value="GH3 DOMAIN-CONTAINING PROTEIN"/>
    <property type="match status" value="1"/>
</dbReference>
<dbReference type="Pfam" id="PF03321">
    <property type="entry name" value="GH3"/>
    <property type="match status" value="1"/>
</dbReference>
<accession>A0A2T5J0U7</accession>
<gene>
    <name evidence="2" type="ORF">C8N29_10449</name>
</gene>